<feature type="compositionally biased region" description="Gly residues" evidence="5">
    <location>
        <begin position="45"/>
        <end position="60"/>
    </location>
</feature>
<dbReference type="PROSITE" id="PS50977">
    <property type="entry name" value="HTH_TETR_2"/>
    <property type="match status" value="1"/>
</dbReference>
<evidence type="ECO:0000256" key="5">
    <source>
        <dbReference type="SAM" id="MobiDB-lite"/>
    </source>
</evidence>
<proteinExistence type="predicted"/>
<dbReference type="PANTHER" id="PTHR30055:SF148">
    <property type="entry name" value="TETR-FAMILY TRANSCRIPTIONAL REGULATOR"/>
    <property type="match status" value="1"/>
</dbReference>
<dbReference type="SUPFAM" id="SSF46689">
    <property type="entry name" value="Homeodomain-like"/>
    <property type="match status" value="1"/>
</dbReference>
<sequence>MDRKHGRPADERETAGETGPDGPDRTGDGPDGKTGTDGPQAAGRRAGGGGGGGANGGGGATRRRGPALENAILDAAWNVLVEHGYPGFTYEAIAARARTSRPVLYRRWPRREDLLMATLTKFWQPITVPETGSLRGDAIGFLRNAYAGRTHMITMMSVQLADYFRATGTSFSELRESLLPPGQPTAFEIVVARAVERGELPDVPRSSRVVNLPFDLLRHDMLVTRRSVSDEAIVEIVDEVWLPLLERQETPDARPPSSTPPRPTDAPRT</sequence>
<dbReference type="PRINTS" id="PR00455">
    <property type="entry name" value="HTHTETR"/>
</dbReference>
<feature type="DNA-binding region" description="H-T-H motif" evidence="4">
    <location>
        <begin position="89"/>
        <end position="108"/>
    </location>
</feature>
<keyword evidence="2 4" id="KW-0238">DNA-binding</keyword>
<dbReference type="PANTHER" id="PTHR30055">
    <property type="entry name" value="HTH-TYPE TRANSCRIPTIONAL REGULATOR RUTR"/>
    <property type="match status" value="1"/>
</dbReference>
<reference evidence="7 8" key="1">
    <citation type="submission" date="2023-05" db="EMBL/GenBank/DDBJ databases">
        <title>Streptantibioticus silvisoli sp. nov., acidotolerant actinomycetes 1 from pine litter.</title>
        <authorList>
            <person name="Swiecimska M."/>
            <person name="Golinska P."/>
            <person name="Sangal V."/>
            <person name="Wachnowicz B."/>
            <person name="Goodfellow M."/>
        </authorList>
    </citation>
    <scope>NUCLEOTIDE SEQUENCE [LARGE SCALE GENOMIC DNA]</scope>
    <source>
        <strain evidence="7 8">DSM 42109</strain>
    </source>
</reference>
<dbReference type="Gene3D" id="1.10.357.10">
    <property type="entry name" value="Tetracycline Repressor, domain 2"/>
    <property type="match status" value="1"/>
</dbReference>
<dbReference type="Pfam" id="PF00440">
    <property type="entry name" value="TetR_N"/>
    <property type="match status" value="1"/>
</dbReference>
<dbReference type="Pfam" id="PF16859">
    <property type="entry name" value="TetR_C_11"/>
    <property type="match status" value="1"/>
</dbReference>
<comment type="caution">
    <text evidence="7">The sequence shown here is derived from an EMBL/GenBank/DDBJ whole genome shotgun (WGS) entry which is preliminary data.</text>
</comment>
<gene>
    <name evidence="7" type="ORF">NMN56_004700</name>
</gene>
<feature type="compositionally biased region" description="Basic and acidic residues" evidence="5">
    <location>
        <begin position="22"/>
        <end position="31"/>
    </location>
</feature>
<dbReference type="RefSeq" id="WP_274039094.1">
    <property type="nucleotide sequence ID" value="NZ_JANCPR020000004.1"/>
</dbReference>
<evidence type="ECO:0000256" key="3">
    <source>
        <dbReference type="ARBA" id="ARBA00023163"/>
    </source>
</evidence>
<organism evidence="7 8">
    <name type="scientific">Streptomyces iconiensis</name>
    <dbReference type="NCBI Taxonomy" id="1384038"/>
    <lineage>
        <taxon>Bacteria</taxon>
        <taxon>Bacillati</taxon>
        <taxon>Actinomycetota</taxon>
        <taxon>Actinomycetes</taxon>
        <taxon>Kitasatosporales</taxon>
        <taxon>Streptomycetaceae</taxon>
        <taxon>Streptomyces</taxon>
    </lineage>
</organism>
<evidence type="ECO:0000259" key="6">
    <source>
        <dbReference type="PROSITE" id="PS50977"/>
    </source>
</evidence>
<dbReference type="InterPro" id="IPR036271">
    <property type="entry name" value="Tet_transcr_reg_TetR-rel_C_sf"/>
</dbReference>
<feature type="region of interest" description="Disordered" evidence="5">
    <location>
        <begin position="1"/>
        <end position="63"/>
    </location>
</feature>
<evidence type="ECO:0000313" key="8">
    <source>
        <dbReference type="Proteomes" id="UP001214441"/>
    </source>
</evidence>
<dbReference type="InterPro" id="IPR050109">
    <property type="entry name" value="HTH-type_TetR-like_transc_reg"/>
</dbReference>
<dbReference type="EMBL" id="JANCPR020000004">
    <property type="protein sequence ID" value="MDJ1131265.1"/>
    <property type="molecule type" value="Genomic_DNA"/>
</dbReference>
<accession>A0ABT6ZQD7</accession>
<keyword evidence="3" id="KW-0804">Transcription</keyword>
<evidence type="ECO:0000256" key="2">
    <source>
        <dbReference type="ARBA" id="ARBA00023125"/>
    </source>
</evidence>
<keyword evidence="8" id="KW-1185">Reference proteome</keyword>
<keyword evidence="1" id="KW-0805">Transcription regulation</keyword>
<evidence type="ECO:0000256" key="1">
    <source>
        <dbReference type="ARBA" id="ARBA00023015"/>
    </source>
</evidence>
<evidence type="ECO:0000313" key="7">
    <source>
        <dbReference type="EMBL" id="MDJ1131265.1"/>
    </source>
</evidence>
<feature type="region of interest" description="Disordered" evidence="5">
    <location>
        <begin position="247"/>
        <end position="269"/>
    </location>
</feature>
<dbReference type="InterPro" id="IPR011075">
    <property type="entry name" value="TetR_C"/>
</dbReference>
<feature type="domain" description="HTH tetR-type" evidence="6">
    <location>
        <begin position="66"/>
        <end position="126"/>
    </location>
</feature>
<dbReference type="Gene3D" id="1.10.10.60">
    <property type="entry name" value="Homeodomain-like"/>
    <property type="match status" value="1"/>
</dbReference>
<protein>
    <submittedName>
        <fullName evidence="7">TetR/AcrR family transcriptional regulator</fullName>
    </submittedName>
</protein>
<dbReference type="SUPFAM" id="SSF48498">
    <property type="entry name" value="Tetracyclin repressor-like, C-terminal domain"/>
    <property type="match status" value="1"/>
</dbReference>
<name>A0ABT6ZQD7_9ACTN</name>
<evidence type="ECO:0000256" key="4">
    <source>
        <dbReference type="PROSITE-ProRule" id="PRU00335"/>
    </source>
</evidence>
<dbReference type="InterPro" id="IPR001647">
    <property type="entry name" value="HTH_TetR"/>
</dbReference>
<feature type="compositionally biased region" description="Pro residues" evidence="5">
    <location>
        <begin position="253"/>
        <end position="269"/>
    </location>
</feature>
<feature type="compositionally biased region" description="Basic and acidic residues" evidence="5">
    <location>
        <begin position="1"/>
        <end position="15"/>
    </location>
</feature>
<dbReference type="Proteomes" id="UP001214441">
    <property type="component" value="Unassembled WGS sequence"/>
</dbReference>
<dbReference type="InterPro" id="IPR009057">
    <property type="entry name" value="Homeodomain-like_sf"/>
</dbReference>